<gene>
    <name evidence="2" type="ORF">QE152_g13634</name>
</gene>
<evidence type="ECO:0000313" key="3">
    <source>
        <dbReference type="Proteomes" id="UP001458880"/>
    </source>
</evidence>
<feature type="compositionally biased region" description="Basic and acidic residues" evidence="1">
    <location>
        <begin position="144"/>
        <end position="154"/>
    </location>
</feature>
<comment type="caution">
    <text evidence="2">The sequence shown here is derived from an EMBL/GenBank/DDBJ whole genome shotgun (WGS) entry which is preliminary data.</text>
</comment>
<evidence type="ECO:0000256" key="1">
    <source>
        <dbReference type="SAM" id="MobiDB-lite"/>
    </source>
</evidence>
<proteinExistence type="predicted"/>
<evidence type="ECO:0000313" key="2">
    <source>
        <dbReference type="EMBL" id="KAK9731430.1"/>
    </source>
</evidence>
<protein>
    <submittedName>
        <fullName evidence="2">Uncharacterized protein</fullName>
    </submittedName>
</protein>
<organism evidence="2 3">
    <name type="scientific">Popillia japonica</name>
    <name type="common">Japanese beetle</name>
    <dbReference type="NCBI Taxonomy" id="7064"/>
    <lineage>
        <taxon>Eukaryota</taxon>
        <taxon>Metazoa</taxon>
        <taxon>Ecdysozoa</taxon>
        <taxon>Arthropoda</taxon>
        <taxon>Hexapoda</taxon>
        <taxon>Insecta</taxon>
        <taxon>Pterygota</taxon>
        <taxon>Neoptera</taxon>
        <taxon>Endopterygota</taxon>
        <taxon>Coleoptera</taxon>
        <taxon>Polyphaga</taxon>
        <taxon>Scarabaeiformia</taxon>
        <taxon>Scarabaeidae</taxon>
        <taxon>Rutelinae</taxon>
        <taxon>Popillia</taxon>
    </lineage>
</organism>
<accession>A0AAW1LCY2</accession>
<feature type="compositionally biased region" description="Low complexity" evidence="1">
    <location>
        <begin position="134"/>
        <end position="143"/>
    </location>
</feature>
<feature type="region of interest" description="Disordered" evidence="1">
    <location>
        <begin position="62"/>
        <end position="95"/>
    </location>
</feature>
<keyword evidence="3" id="KW-1185">Reference proteome</keyword>
<feature type="compositionally biased region" description="Polar residues" evidence="1">
    <location>
        <begin position="26"/>
        <end position="43"/>
    </location>
</feature>
<name>A0AAW1LCY2_POPJA</name>
<feature type="region of interest" description="Disordered" evidence="1">
    <location>
        <begin position="1"/>
        <end position="43"/>
    </location>
</feature>
<sequence>MNRHVQSQPYYPDSFYNRHQNDVDPSYQQRNDSTYNNQQTNSNIMNRHVQSQPYYPDSFYNRHQNDVDPSYAHNFDDSNYYPLHDYRRGPQQHPSQEIATVSTLQSSVADTSAQILIFATTHMLQSATASELNTSGTKTSSTSGERDRNDNPRIRPELGHFLQLYHSGSAEQ</sequence>
<feature type="region of interest" description="Disordered" evidence="1">
    <location>
        <begin position="126"/>
        <end position="154"/>
    </location>
</feature>
<dbReference type="Proteomes" id="UP001458880">
    <property type="component" value="Unassembled WGS sequence"/>
</dbReference>
<dbReference type="EMBL" id="JASPKY010000132">
    <property type="protein sequence ID" value="KAK9731430.1"/>
    <property type="molecule type" value="Genomic_DNA"/>
</dbReference>
<dbReference type="AlphaFoldDB" id="A0AAW1LCY2"/>
<reference evidence="2 3" key="1">
    <citation type="journal article" date="2024" name="BMC Genomics">
        <title>De novo assembly and annotation of Popillia japonica's genome with initial clues to its potential as an invasive pest.</title>
        <authorList>
            <person name="Cucini C."/>
            <person name="Boschi S."/>
            <person name="Funari R."/>
            <person name="Cardaioli E."/>
            <person name="Iannotti N."/>
            <person name="Marturano G."/>
            <person name="Paoli F."/>
            <person name="Bruttini M."/>
            <person name="Carapelli A."/>
            <person name="Frati F."/>
            <person name="Nardi F."/>
        </authorList>
    </citation>
    <scope>NUCLEOTIDE SEQUENCE [LARGE SCALE GENOMIC DNA]</scope>
    <source>
        <strain evidence="2">DMR45628</strain>
    </source>
</reference>